<name>K3WXG9_GLOUD</name>
<proteinExistence type="predicted"/>
<dbReference type="eggNOG" id="ENOG502T42B">
    <property type="taxonomic scope" value="Eukaryota"/>
</dbReference>
<dbReference type="Proteomes" id="UP000019132">
    <property type="component" value="Unassembled WGS sequence"/>
</dbReference>
<organism evidence="1 2">
    <name type="scientific">Globisporangium ultimum (strain ATCC 200006 / CBS 805.95 / DAOM BR144)</name>
    <name type="common">Pythium ultimum</name>
    <dbReference type="NCBI Taxonomy" id="431595"/>
    <lineage>
        <taxon>Eukaryota</taxon>
        <taxon>Sar</taxon>
        <taxon>Stramenopiles</taxon>
        <taxon>Oomycota</taxon>
        <taxon>Peronosporomycetes</taxon>
        <taxon>Pythiales</taxon>
        <taxon>Pythiaceae</taxon>
        <taxon>Globisporangium</taxon>
    </lineage>
</organism>
<dbReference type="AlphaFoldDB" id="K3WXG9"/>
<protein>
    <submittedName>
        <fullName evidence="1">Uncharacterized protein</fullName>
    </submittedName>
</protein>
<reference evidence="1" key="3">
    <citation type="submission" date="2015-02" db="UniProtKB">
        <authorList>
            <consortium name="EnsemblProtists"/>
        </authorList>
    </citation>
    <scope>IDENTIFICATION</scope>
    <source>
        <strain evidence="1">DAOM BR144</strain>
    </source>
</reference>
<keyword evidence="2" id="KW-1185">Reference proteome</keyword>
<dbReference type="HOGENOM" id="CLU_2611324_0_0_1"/>
<reference evidence="2" key="2">
    <citation type="submission" date="2010-04" db="EMBL/GenBank/DDBJ databases">
        <authorList>
            <person name="Buell R."/>
            <person name="Hamilton J."/>
            <person name="Hostetler J."/>
        </authorList>
    </citation>
    <scope>NUCLEOTIDE SEQUENCE [LARGE SCALE GENOMIC DNA]</scope>
    <source>
        <strain evidence="2">DAOM:BR144</strain>
    </source>
</reference>
<reference evidence="2" key="1">
    <citation type="journal article" date="2010" name="Genome Biol.">
        <title>Genome sequence of the necrotrophic plant pathogen Pythium ultimum reveals original pathogenicity mechanisms and effector repertoire.</title>
        <authorList>
            <person name="Levesque C.A."/>
            <person name="Brouwer H."/>
            <person name="Cano L."/>
            <person name="Hamilton J.P."/>
            <person name="Holt C."/>
            <person name="Huitema E."/>
            <person name="Raffaele S."/>
            <person name="Robideau G.P."/>
            <person name="Thines M."/>
            <person name="Win J."/>
            <person name="Zerillo M.M."/>
            <person name="Beakes G.W."/>
            <person name="Boore J.L."/>
            <person name="Busam D."/>
            <person name="Dumas B."/>
            <person name="Ferriera S."/>
            <person name="Fuerstenberg S.I."/>
            <person name="Gachon C.M."/>
            <person name="Gaulin E."/>
            <person name="Govers F."/>
            <person name="Grenville-Briggs L."/>
            <person name="Horner N."/>
            <person name="Hostetler J."/>
            <person name="Jiang R.H."/>
            <person name="Johnson J."/>
            <person name="Krajaejun T."/>
            <person name="Lin H."/>
            <person name="Meijer H.J."/>
            <person name="Moore B."/>
            <person name="Morris P."/>
            <person name="Phuntmart V."/>
            <person name="Puiu D."/>
            <person name="Shetty J."/>
            <person name="Stajich J.E."/>
            <person name="Tripathy S."/>
            <person name="Wawra S."/>
            <person name="van West P."/>
            <person name="Whitty B.R."/>
            <person name="Coutinho P.M."/>
            <person name="Henrissat B."/>
            <person name="Martin F."/>
            <person name="Thomas P.D."/>
            <person name="Tyler B.M."/>
            <person name="De Vries R.P."/>
            <person name="Kamoun S."/>
            <person name="Yandell M."/>
            <person name="Tisserat N."/>
            <person name="Buell C.R."/>
        </authorList>
    </citation>
    <scope>NUCLEOTIDE SEQUENCE</scope>
    <source>
        <strain evidence="2">DAOM:BR144</strain>
    </source>
</reference>
<dbReference type="EMBL" id="GL376615">
    <property type="status" value="NOT_ANNOTATED_CDS"/>
    <property type="molecule type" value="Genomic_DNA"/>
</dbReference>
<accession>K3WXG9</accession>
<evidence type="ECO:0000313" key="2">
    <source>
        <dbReference type="Proteomes" id="UP000019132"/>
    </source>
</evidence>
<dbReference type="InParanoid" id="K3WXG9"/>
<sequence length="79" mass="8999">MQLWMQMHDLRDAAETTYQVTKRNTDALLMQQQQRTNALTTDSAKPRPLRSYSQPFQFGGVVGLRPGRAMSTMAKPQQS</sequence>
<evidence type="ECO:0000313" key="1">
    <source>
        <dbReference type="EnsemblProtists" id="PYU1_T009667"/>
    </source>
</evidence>
<dbReference type="VEuPathDB" id="FungiDB:PYU1_G009649"/>
<dbReference type="EnsemblProtists" id="PYU1_T009667">
    <property type="protein sequence ID" value="PYU1_T009667"/>
    <property type="gene ID" value="PYU1_G009649"/>
</dbReference>